<evidence type="ECO:0000256" key="4">
    <source>
        <dbReference type="ARBA" id="ARBA00048505"/>
    </source>
</evidence>
<dbReference type="Proteomes" id="UP001305702">
    <property type="component" value="Chromosome"/>
</dbReference>
<dbReference type="InterPro" id="IPR001279">
    <property type="entry name" value="Metallo-B-lactamas"/>
</dbReference>
<dbReference type="RefSeq" id="WP_315606544.1">
    <property type="nucleotide sequence ID" value="NZ_CP130318.1"/>
</dbReference>
<protein>
    <submittedName>
        <fullName evidence="6">MBL fold metallo-hydrolase</fullName>
    </submittedName>
</protein>
<proteinExistence type="predicted"/>
<accession>A0AA96LGB8</accession>
<dbReference type="Pfam" id="PF12706">
    <property type="entry name" value="Lactamase_B_2"/>
    <property type="match status" value="1"/>
</dbReference>
<keyword evidence="1" id="KW-0378">Hydrolase</keyword>
<dbReference type="GO" id="GO:0016787">
    <property type="term" value="F:hydrolase activity"/>
    <property type="evidence" value="ECO:0007669"/>
    <property type="project" value="UniProtKB-KW"/>
</dbReference>
<dbReference type="InterPro" id="IPR036866">
    <property type="entry name" value="RibonucZ/Hydroxyglut_hydro"/>
</dbReference>
<dbReference type="KEGG" id="paun:MJA45_06955"/>
<evidence type="ECO:0000256" key="2">
    <source>
        <dbReference type="ARBA" id="ARBA00034221"/>
    </source>
</evidence>
<comment type="catalytic activity">
    <reaction evidence="4">
        <text>3',5'-cyclic UMP + H2O = UMP + H(+)</text>
        <dbReference type="Rhea" id="RHEA:70575"/>
        <dbReference type="ChEBI" id="CHEBI:15377"/>
        <dbReference type="ChEBI" id="CHEBI:15378"/>
        <dbReference type="ChEBI" id="CHEBI:57865"/>
        <dbReference type="ChEBI" id="CHEBI:184387"/>
    </reaction>
    <physiologicalReaction direction="left-to-right" evidence="4">
        <dbReference type="Rhea" id="RHEA:70576"/>
    </physiologicalReaction>
</comment>
<evidence type="ECO:0000256" key="1">
    <source>
        <dbReference type="ARBA" id="ARBA00022801"/>
    </source>
</evidence>
<sequence length="285" mass="31978">MSQTGKGSRTGRALIEQINRTEVPADGIAMWHLGQEGMAVKRGGRILYFDPFLSAELGGDMRRNFPPPLKPEEVTNADYVLISHDHLDHLDPYTLNGIGKSSPNARFICPAPHTARLTEIGISEDRIIAAKVTEAIELEGIRIQPVACKHEEYFTDESGHHGFLGYILDMDGLVFYHAGDGLAVPELVEELKKHPIEIACLPINGHDFKRFGQNLMGNMTFREAADLADAVGAELVIPMHYDLFAANTENPAYFVDYLHRAYPFQRFKMFVPGERMLYLSERLPR</sequence>
<dbReference type="PANTHER" id="PTHR43546:SF9">
    <property type="entry name" value="L-ASCORBATE-6-PHOSPHATE LACTONASE ULAG-RELATED"/>
    <property type="match status" value="1"/>
</dbReference>
<dbReference type="SUPFAM" id="SSF56281">
    <property type="entry name" value="Metallo-hydrolase/oxidoreductase"/>
    <property type="match status" value="1"/>
</dbReference>
<dbReference type="InterPro" id="IPR050114">
    <property type="entry name" value="UPF0173_UPF0282_UlaG_hydrolase"/>
</dbReference>
<name>A0AA96LGB8_9BACL</name>
<evidence type="ECO:0000313" key="6">
    <source>
        <dbReference type="EMBL" id="WNQ12765.1"/>
    </source>
</evidence>
<comment type="catalytic activity">
    <reaction evidence="2">
        <text>3',5'-cyclic CMP + H2O = CMP + H(+)</text>
        <dbReference type="Rhea" id="RHEA:72675"/>
        <dbReference type="ChEBI" id="CHEBI:15377"/>
        <dbReference type="ChEBI" id="CHEBI:15378"/>
        <dbReference type="ChEBI" id="CHEBI:58003"/>
        <dbReference type="ChEBI" id="CHEBI:60377"/>
    </reaction>
    <physiologicalReaction direction="left-to-right" evidence="2">
        <dbReference type="Rhea" id="RHEA:72676"/>
    </physiologicalReaction>
</comment>
<keyword evidence="7" id="KW-1185">Reference proteome</keyword>
<gene>
    <name evidence="6" type="ORF">MJA45_06955</name>
</gene>
<organism evidence="6 7">
    <name type="scientific">Paenibacillus aurantius</name>
    <dbReference type="NCBI Taxonomy" id="2918900"/>
    <lineage>
        <taxon>Bacteria</taxon>
        <taxon>Bacillati</taxon>
        <taxon>Bacillota</taxon>
        <taxon>Bacilli</taxon>
        <taxon>Bacillales</taxon>
        <taxon>Paenibacillaceae</taxon>
        <taxon>Paenibacillus</taxon>
    </lineage>
</organism>
<dbReference type="AlphaFoldDB" id="A0AA96LGB8"/>
<dbReference type="EMBL" id="CP130318">
    <property type="protein sequence ID" value="WNQ12765.1"/>
    <property type="molecule type" value="Genomic_DNA"/>
</dbReference>
<comment type="function">
    <text evidence="3">Counteracts the endogenous Pycsar antiviral defense system. Phosphodiesterase that enables metal-dependent hydrolysis of host cyclic nucleotide Pycsar defense signals such as cCMP and cUMP.</text>
</comment>
<feature type="domain" description="Metallo-beta-lactamase" evidence="5">
    <location>
        <begin position="47"/>
        <end position="241"/>
    </location>
</feature>
<evidence type="ECO:0000313" key="7">
    <source>
        <dbReference type="Proteomes" id="UP001305702"/>
    </source>
</evidence>
<dbReference type="PANTHER" id="PTHR43546">
    <property type="entry name" value="UPF0173 METAL-DEPENDENT HYDROLASE MJ1163-RELATED"/>
    <property type="match status" value="1"/>
</dbReference>
<evidence type="ECO:0000259" key="5">
    <source>
        <dbReference type="Pfam" id="PF12706"/>
    </source>
</evidence>
<reference evidence="6 7" key="1">
    <citation type="submission" date="2022-02" db="EMBL/GenBank/DDBJ databases">
        <title>Paenibacillus sp. MBLB1776 Whole Genome Shotgun Sequencing.</title>
        <authorList>
            <person name="Hwang C.Y."/>
            <person name="Cho E.-S."/>
            <person name="Seo M.-J."/>
        </authorList>
    </citation>
    <scope>NUCLEOTIDE SEQUENCE [LARGE SCALE GENOMIC DNA]</scope>
    <source>
        <strain evidence="6 7">MBLB1776</strain>
    </source>
</reference>
<evidence type="ECO:0000256" key="3">
    <source>
        <dbReference type="ARBA" id="ARBA00034301"/>
    </source>
</evidence>
<dbReference type="Gene3D" id="3.60.15.10">
    <property type="entry name" value="Ribonuclease Z/Hydroxyacylglutathione hydrolase-like"/>
    <property type="match status" value="1"/>
</dbReference>